<accession>A0AC35UB09</accession>
<reference evidence="2" key="1">
    <citation type="submission" date="2016-11" db="UniProtKB">
        <authorList>
            <consortium name="WormBaseParasite"/>
        </authorList>
    </citation>
    <scope>IDENTIFICATION</scope>
    <source>
        <strain evidence="2">KR3021</strain>
    </source>
</reference>
<dbReference type="Proteomes" id="UP000095286">
    <property type="component" value="Unplaced"/>
</dbReference>
<proteinExistence type="predicted"/>
<organism evidence="1 2">
    <name type="scientific">Rhabditophanes sp. KR3021</name>
    <dbReference type="NCBI Taxonomy" id="114890"/>
    <lineage>
        <taxon>Eukaryota</taxon>
        <taxon>Metazoa</taxon>
        <taxon>Ecdysozoa</taxon>
        <taxon>Nematoda</taxon>
        <taxon>Chromadorea</taxon>
        <taxon>Rhabditida</taxon>
        <taxon>Tylenchina</taxon>
        <taxon>Panagrolaimomorpha</taxon>
        <taxon>Strongyloidoidea</taxon>
        <taxon>Alloionematidae</taxon>
        <taxon>Rhabditophanes</taxon>
    </lineage>
</organism>
<name>A0AC35UB09_9BILA</name>
<dbReference type="WBParaSite" id="RSKR_0000895300.1">
    <property type="protein sequence ID" value="RSKR_0000895300.1"/>
    <property type="gene ID" value="RSKR_0000895300"/>
</dbReference>
<evidence type="ECO:0000313" key="2">
    <source>
        <dbReference type="WBParaSite" id="RSKR_0000895300.1"/>
    </source>
</evidence>
<protein>
    <submittedName>
        <fullName evidence="2">BTB domain-containing protein</fullName>
    </submittedName>
</protein>
<evidence type="ECO:0000313" key="1">
    <source>
        <dbReference type="Proteomes" id="UP000095286"/>
    </source>
</evidence>
<sequence>MVRSRCLSSVSVQTAPEWDSEFKYSTIYAVGPTVSIFGKMTIIVKNGLDVIERLPVQNGEKSIRFQMDQGFLQLTDIKNEQGKAFIGLSTFSKDKRVHALYKLKLTMTAFNQNGCADKSFETIFDQGYDLANYEILLSSTVLEKKIKMEIEVLSKSICYGLPSASSSATGRVIEAGLLSRMTVNLTENGKVATKGPCTDSEKIITFKTEEASLNIKGCKGTSGHDFFELGVTSDDENTDVIYQLQIKVQCLDENGNVCKQFYHCCEQGARLDPYTCFIGDELKYKPLKVDVEIVHKSIDMLPTFEEGDVYLAFSNGTVLKTYKTVIGVHSTYLKELIGDDMNCPGPVTINLDNFSVDAIKELLYQVYSTKRPIWTNFKALALAATSFSFNLILRKLALHLVNYEELCWLDKMKEAICMGLDEAIIMLAVQASQTGLWDGLLASGMDPLNEFGVQVYESLIKPNVERGYSQMYHENLLSRCL</sequence>